<evidence type="ECO:0000313" key="3">
    <source>
        <dbReference type="Proteomes" id="UP000433071"/>
    </source>
</evidence>
<dbReference type="RefSeq" id="WP_155053442.1">
    <property type="nucleotide sequence ID" value="NZ_BAAAIB010000005.1"/>
</dbReference>
<reference evidence="2 3" key="1">
    <citation type="submission" date="2019-11" db="EMBL/GenBank/DDBJ databases">
        <title>Agromyces kandeliae sp. nov., isolated from mangrove soil.</title>
        <authorList>
            <person name="Wang R."/>
        </authorList>
    </citation>
    <scope>NUCLEOTIDE SEQUENCE [LARGE SCALE GENOMIC DNA]</scope>
    <source>
        <strain evidence="2 3">JCM 11433</strain>
    </source>
</reference>
<keyword evidence="3" id="KW-1185">Reference proteome</keyword>
<dbReference type="SUPFAM" id="SSF53271">
    <property type="entry name" value="PRTase-like"/>
    <property type="match status" value="1"/>
</dbReference>
<dbReference type="Pfam" id="PF00156">
    <property type="entry name" value="Pribosyltran"/>
    <property type="match status" value="1"/>
</dbReference>
<dbReference type="Proteomes" id="UP000433071">
    <property type="component" value="Unassembled WGS sequence"/>
</dbReference>
<dbReference type="Gene3D" id="3.40.50.2020">
    <property type="match status" value="1"/>
</dbReference>
<protein>
    <submittedName>
        <fullName evidence="2">Phosphoribosyltransferase</fullName>
    </submittedName>
</protein>
<organism evidence="2 3">
    <name type="scientific">Agromyces bracchium</name>
    <dbReference type="NCBI Taxonomy" id="88376"/>
    <lineage>
        <taxon>Bacteria</taxon>
        <taxon>Bacillati</taxon>
        <taxon>Actinomycetota</taxon>
        <taxon>Actinomycetes</taxon>
        <taxon>Micrococcales</taxon>
        <taxon>Microbacteriaceae</taxon>
        <taxon>Agromyces</taxon>
    </lineage>
</organism>
<sequence length="215" mass="22560">MFRDRADAASALLERLEAFRDEDVVVLGLPRGGVPVAAAVAEGLGAPLDVIVVRKLGIPGQSEVAMGAIGEGGVRVVDDAIVRRAHVSDRRFADVERQEQQTLDRRVAQLRGGHAPEPLAGRTALVVDDGLATGATAEAACEVARARGARRVVLAVPVAPKDASSRVPSADAVVAVEVPDWFMAVGQAYADFRQTSDEEVLALLEAARARRSGLA</sequence>
<evidence type="ECO:0000313" key="2">
    <source>
        <dbReference type="EMBL" id="MTH70420.1"/>
    </source>
</evidence>
<evidence type="ECO:0000259" key="1">
    <source>
        <dbReference type="Pfam" id="PF00156"/>
    </source>
</evidence>
<name>A0A6I3M6Y7_9MICO</name>
<gene>
    <name evidence="2" type="ORF">GJ743_18815</name>
</gene>
<dbReference type="InterPro" id="IPR000836">
    <property type="entry name" value="PRTase_dom"/>
</dbReference>
<dbReference type="Gene3D" id="3.30.1310.20">
    <property type="entry name" value="PRTase-like"/>
    <property type="match status" value="1"/>
</dbReference>
<dbReference type="CDD" id="cd06223">
    <property type="entry name" value="PRTases_typeI"/>
    <property type="match status" value="1"/>
</dbReference>
<dbReference type="OrthoDB" id="9810066at2"/>
<proteinExistence type="predicted"/>
<dbReference type="EMBL" id="WMLB01000047">
    <property type="protein sequence ID" value="MTH70420.1"/>
    <property type="molecule type" value="Genomic_DNA"/>
</dbReference>
<feature type="domain" description="Phosphoribosyltransferase" evidence="1">
    <location>
        <begin position="9"/>
        <end position="192"/>
    </location>
</feature>
<accession>A0A6I3M6Y7</accession>
<comment type="caution">
    <text evidence="2">The sequence shown here is derived from an EMBL/GenBank/DDBJ whole genome shotgun (WGS) entry which is preliminary data.</text>
</comment>
<dbReference type="AlphaFoldDB" id="A0A6I3M6Y7"/>
<dbReference type="InterPro" id="IPR029057">
    <property type="entry name" value="PRTase-like"/>
</dbReference>
<keyword evidence="2" id="KW-0328">Glycosyltransferase</keyword>
<dbReference type="GO" id="GO:0016757">
    <property type="term" value="F:glycosyltransferase activity"/>
    <property type="evidence" value="ECO:0007669"/>
    <property type="project" value="UniProtKB-KW"/>
</dbReference>
<keyword evidence="2" id="KW-0808">Transferase</keyword>